<feature type="region of interest" description="Disordered" evidence="9">
    <location>
        <begin position="181"/>
        <end position="206"/>
    </location>
</feature>
<dbReference type="GO" id="GO:0016314">
    <property type="term" value="F:phosphatidylinositol-3,4,5-trisphosphate 3-phosphatase activity"/>
    <property type="evidence" value="ECO:0007669"/>
    <property type="project" value="TreeGrafter"/>
</dbReference>
<evidence type="ECO:0000256" key="4">
    <source>
        <dbReference type="ARBA" id="ARBA00022490"/>
    </source>
</evidence>
<dbReference type="Gene3D" id="2.60.40.1110">
    <property type="match status" value="1"/>
</dbReference>
<dbReference type="InterPro" id="IPR051281">
    <property type="entry name" value="Dual-spec_lipid-protein_phosph"/>
</dbReference>
<reference evidence="13" key="1">
    <citation type="submission" date="2022-11" db="UniProtKB">
        <authorList>
            <consortium name="WormBaseParasite"/>
        </authorList>
    </citation>
    <scope>IDENTIFICATION</scope>
</reference>
<keyword evidence="5" id="KW-0378">Hydrolase</keyword>
<dbReference type="Pfam" id="PF22784">
    <property type="entry name" value="PTP-SAK"/>
    <property type="match status" value="1"/>
</dbReference>
<dbReference type="InterPro" id="IPR016130">
    <property type="entry name" value="Tyr_Pase_AS"/>
</dbReference>
<dbReference type="SMART" id="SM00404">
    <property type="entry name" value="PTPc_motif"/>
    <property type="match status" value="1"/>
</dbReference>
<evidence type="ECO:0000256" key="2">
    <source>
        <dbReference type="ARBA" id="ARBA00004496"/>
    </source>
</evidence>
<feature type="compositionally biased region" description="Polar residues" evidence="9">
    <location>
        <begin position="1289"/>
        <end position="1299"/>
    </location>
</feature>
<feature type="compositionally biased region" description="Polar residues" evidence="9">
    <location>
        <begin position="1245"/>
        <end position="1262"/>
    </location>
</feature>
<feature type="domain" description="Phosphatase tensin-type" evidence="11">
    <location>
        <begin position="423"/>
        <end position="594"/>
    </location>
</feature>
<feature type="region of interest" description="Disordered" evidence="9">
    <location>
        <begin position="1"/>
        <end position="31"/>
    </location>
</feature>
<dbReference type="GO" id="GO:0005634">
    <property type="term" value="C:nucleus"/>
    <property type="evidence" value="ECO:0007669"/>
    <property type="project" value="TreeGrafter"/>
</dbReference>
<dbReference type="InterPro" id="IPR003595">
    <property type="entry name" value="Tyr_Pase_cat"/>
</dbReference>
<evidence type="ECO:0000259" key="11">
    <source>
        <dbReference type="PROSITE" id="PS51181"/>
    </source>
</evidence>
<dbReference type="GO" id="GO:0043005">
    <property type="term" value="C:neuron projection"/>
    <property type="evidence" value="ECO:0007669"/>
    <property type="project" value="UniProtKB-SubCell"/>
</dbReference>
<name>A0A914HWC4_GLORO</name>
<dbReference type="GO" id="GO:0050793">
    <property type="term" value="P:regulation of developmental process"/>
    <property type="evidence" value="ECO:0007669"/>
    <property type="project" value="UniProtKB-ARBA"/>
</dbReference>
<feature type="compositionally biased region" description="Low complexity" evidence="9">
    <location>
        <begin position="376"/>
        <end position="387"/>
    </location>
</feature>
<evidence type="ECO:0000313" key="12">
    <source>
        <dbReference type="Proteomes" id="UP000887572"/>
    </source>
</evidence>
<keyword evidence="8" id="KW-0966">Cell projection</keyword>
<feature type="compositionally biased region" description="Basic and acidic residues" evidence="9">
    <location>
        <begin position="1005"/>
        <end position="1019"/>
    </location>
</feature>
<feature type="region of interest" description="Disordered" evidence="9">
    <location>
        <begin position="135"/>
        <end position="159"/>
    </location>
</feature>
<dbReference type="GO" id="GO:0043491">
    <property type="term" value="P:phosphatidylinositol 3-kinase/protein kinase B signal transduction"/>
    <property type="evidence" value="ECO:0007669"/>
    <property type="project" value="TreeGrafter"/>
</dbReference>
<dbReference type="GO" id="GO:0008285">
    <property type="term" value="P:negative regulation of cell population proliferation"/>
    <property type="evidence" value="ECO:0007669"/>
    <property type="project" value="TreeGrafter"/>
</dbReference>
<dbReference type="CDD" id="cd14509">
    <property type="entry name" value="PTP_PTEN"/>
    <property type="match status" value="1"/>
</dbReference>
<evidence type="ECO:0000259" key="10">
    <source>
        <dbReference type="PROSITE" id="PS50056"/>
    </source>
</evidence>
<dbReference type="InterPro" id="IPR045101">
    <property type="entry name" value="PTP_PTEN"/>
</dbReference>
<feature type="region of interest" description="Disordered" evidence="9">
    <location>
        <begin position="767"/>
        <end position="840"/>
    </location>
</feature>
<feature type="compositionally biased region" description="Low complexity" evidence="9">
    <location>
        <begin position="353"/>
        <end position="366"/>
    </location>
</feature>
<feature type="compositionally biased region" description="Polar residues" evidence="9">
    <location>
        <begin position="150"/>
        <end position="159"/>
    </location>
</feature>
<dbReference type="GO" id="GO:0046856">
    <property type="term" value="P:phosphatidylinositol dephosphorylation"/>
    <property type="evidence" value="ECO:0007669"/>
    <property type="project" value="TreeGrafter"/>
</dbReference>
<evidence type="ECO:0000256" key="9">
    <source>
        <dbReference type="SAM" id="MobiDB-lite"/>
    </source>
</evidence>
<dbReference type="SMART" id="SM01326">
    <property type="entry name" value="PTEN_C2"/>
    <property type="match status" value="1"/>
</dbReference>
<dbReference type="WBParaSite" id="Gr19_v10_g5089.t1">
    <property type="protein sequence ID" value="Gr19_v10_g5089.t1"/>
    <property type="gene ID" value="Gr19_v10_g5089"/>
</dbReference>
<keyword evidence="4" id="KW-0963">Cytoplasm</keyword>
<feature type="region of interest" description="Disordered" evidence="9">
    <location>
        <begin position="330"/>
        <end position="387"/>
    </location>
</feature>
<evidence type="ECO:0000256" key="8">
    <source>
        <dbReference type="ARBA" id="ARBA00023273"/>
    </source>
</evidence>
<evidence type="ECO:0000313" key="13">
    <source>
        <dbReference type="WBParaSite" id="Gr19_v10_g5089.t1"/>
    </source>
</evidence>
<dbReference type="InterPro" id="IPR029023">
    <property type="entry name" value="Tensin_phosphatase"/>
</dbReference>
<dbReference type="Gene3D" id="3.90.190.10">
    <property type="entry name" value="Protein tyrosine phosphatase superfamily"/>
    <property type="match status" value="1"/>
</dbReference>
<feature type="region of interest" description="Disordered" evidence="9">
    <location>
        <begin position="1001"/>
        <end position="1030"/>
    </location>
</feature>
<dbReference type="PANTHER" id="PTHR12305">
    <property type="entry name" value="PHOSPHATASE WITH HOMOLOGY TO TENSIN"/>
    <property type="match status" value="1"/>
</dbReference>
<feature type="domain" description="Tyrosine specific protein phosphatases" evidence="10">
    <location>
        <begin position="511"/>
        <end position="582"/>
    </location>
</feature>
<dbReference type="GO" id="GO:0051896">
    <property type="term" value="P:regulation of phosphatidylinositol 3-kinase/protein kinase B signal transduction"/>
    <property type="evidence" value="ECO:0007669"/>
    <property type="project" value="TreeGrafter"/>
</dbReference>
<evidence type="ECO:0000256" key="3">
    <source>
        <dbReference type="ARBA" id="ARBA00007881"/>
    </source>
</evidence>
<dbReference type="InterPro" id="IPR057023">
    <property type="entry name" value="PTP-SAK"/>
</dbReference>
<dbReference type="GO" id="GO:0004725">
    <property type="term" value="F:protein tyrosine phosphatase activity"/>
    <property type="evidence" value="ECO:0007669"/>
    <property type="project" value="TreeGrafter"/>
</dbReference>
<feature type="compositionally biased region" description="Basic residues" evidence="9">
    <location>
        <begin position="1316"/>
        <end position="1333"/>
    </location>
</feature>
<dbReference type="PROSITE" id="PS51181">
    <property type="entry name" value="PPASE_TENSIN"/>
    <property type="match status" value="1"/>
</dbReference>
<dbReference type="PANTHER" id="PTHR12305:SF81">
    <property type="entry name" value="PHOSPHATIDYLINOSITOL 3,4,5-TRISPHOSPHATE 3-PHOSPHATASE AND DUAL-SPECIFICITY PROTEIN PHOSPHATASE PTEN"/>
    <property type="match status" value="1"/>
</dbReference>
<keyword evidence="12" id="KW-1185">Reference proteome</keyword>
<dbReference type="GO" id="GO:0005886">
    <property type="term" value="C:plasma membrane"/>
    <property type="evidence" value="ECO:0007669"/>
    <property type="project" value="TreeGrafter"/>
</dbReference>
<dbReference type="Proteomes" id="UP000887572">
    <property type="component" value="Unplaced"/>
</dbReference>
<protein>
    <submittedName>
        <fullName evidence="13">Phosphatidylinositol-3,4,5-trisphosphate 3-phosphatase</fullName>
    </submittedName>
</protein>
<accession>A0A914HWC4</accession>
<evidence type="ECO:0000256" key="1">
    <source>
        <dbReference type="ARBA" id="ARBA00004487"/>
    </source>
</evidence>
<dbReference type="InterPro" id="IPR029021">
    <property type="entry name" value="Prot-tyrosine_phosphatase-like"/>
</dbReference>
<evidence type="ECO:0000256" key="5">
    <source>
        <dbReference type="ARBA" id="ARBA00022801"/>
    </source>
</evidence>
<organism evidence="12 13">
    <name type="scientific">Globodera rostochiensis</name>
    <name type="common">Golden nematode worm</name>
    <name type="synonym">Heterodera rostochiensis</name>
    <dbReference type="NCBI Taxonomy" id="31243"/>
    <lineage>
        <taxon>Eukaryota</taxon>
        <taxon>Metazoa</taxon>
        <taxon>Ecdysozoa</taxon>
        <taxon>Nematoda</taxon>
        <taxon>Chromadorea</taxon>
        <taxon>Rhabditida</taxon>
        <taxon>Tylenchina</taxon>
        <taxon>Tylenchomorpha</taxon>
        <taxon>Tylenchoidea</taxon>
        <taxon>Heteroderidae</taxon>
        <taxon>Heteroderinae</taxon>
        <taxon>Globodera</taxon>
    </lineage>
</organism>
<dbReference type="PROSITE" id="PS50056">
    <property type="entry name" value="TYR_PHOSPHATASE_2"/>
    <property type="match status" value="1"/>
</dbReference>
<comment type="similarity">
    <text evidence="3">Belongs to the PTEN phosphatase protein family.</text>
</comment>
<feature type="compositionally biased region" description="Polar residues" evidence="9">
    <location>
        <begin position="193"/>
        <end position="204"/>
    </location>
</feature>
<dbReference type="PROSITE" id="PS00383">
    <property type="entry name" value="TYR_PHOSPHATASE_1"/>
    <property type="match status" value="1"/>
</dbReference>
<dbReference type="GO" id="GO:0048870">
    <property type="term" value="P:cell motility"/>
    <property type="evidence" value="ECO:0007669"/>
    <property type="project" value="TreeGrafter"/>
</dbReference>
<evidence type="ECO:0000256" key="7">
    <source>
        <dbReference type="ARBA" id="ARBA00023098"/>
    </source>
</evidence>
<keyword evidence="7" id="KW-0443">Lipid metabolism</keyword>
<feature type="compositionally biased region" description="Low complexity" evidence="9">
    <location>
        <begin position="1270"/>
        <end position="1288"/>
    </location>
</feature>
<comment type="subcellular location">
    <subcellularLocation>
        <location evidence="1">Cell projection</location>
        <location evidence="1">Neuron projection</location>
    </subcellularLocation>
    <subcellularLocation>
        <location evidence="2">Cytoplasm</location>
    </subcellularLocation>
</comment>
<evidence type="ECO:0000256" key="6">
    <source>
        <dbReference type="ARBA" id="ARBA00022912"/>
    </source>
</evidence>
<dbReference type="GO" id="GO:0005829">
    <property type="term" value="C:cytosol"/>
    <property type="evidence" value="ECO:0007669"/>
    <property type="project" value="TreeGrafter"/>
</dbReference>
<sequence>MYGSENCHRQQSYTNREKDREEFSTNSTATTSAKTSDFCAVGKLSITEGFVSAPTESKQIALSAGCSGNCSMRDSLSAAGSEGHLCGYGDDQSEDQEKIGRIPLSVRCHCQPLPAHYGSTSTTFSSESSNLTNSSFGGASGVRQLHHDQSSVASSSGVATMSSTDHLPMIDSAIVGSLSSSAHSPLPSRSSADDSTPTISTLSGGATRLRRELGPLLGGAAYSLASSGSVLSNTAGSVAATAFSSLSLSTPASISSLSTPGPAAADLENKYNLTPMHNADKTTVGVKCDTNGLLVSHSQAHSTPSLIGTGTGASGWRKQLDPATSFPGCNGSFALGENQQSQKEERSTENVETSSSSAGMTASGVVLTNPSTSQAGPSTLPGQPLPQLGLTTSPLPSVFNCAATSCSQIICTPLRTIVSQNRRRYQMDGFNLDLTYITDRIIAMGYPADTREALYRNSMSHIVRFLEHYHPGHYKVFNLRGHYVYDPANFHNRVVSYEMTDHHPPRLAFMAPFCREVHDYLEADPKNVVAVHCKAGKGRTGVMICAYLCYISFYRIPRQNMDYYSIIRTHNNKGVTIPSQRRYVYYFSHLRKRKLNYMPLRCELVGVYLERPPKLSGPFSKGALKVRVALGDVDVFLGNELWLDGDKYEVEEELHKRFPLMVGEDQHDPTRPDPHKTCISRRCFGWTVPENRRVFLEGDVRVDIFQKSQLKLFNVKQERKKIGHIWFNTMFTCPGFCGGAYVHGDEAYSYPESMIVRRCHKRLRNQKIDEPQHRVQEQTEDSNSEKEDTKSRENGVGASAVSGKKRSTRSPCRQLIEAESRSWQSQDGEDRQQKIHQSGARASLDTVANVSGGGIDGSEWVEEIIVERPPGLTAHCSEDSLKRIFPNDKLAPRHGIEEMIREAFHKNLISDSYNTRRISQTRGEGQPIPKAPVGRPNADGPLCLIRKPDEHVSVFGVQEIDRAYKNKDIDAAFKLFIVTRCVDESAEKNVLLAEQHIAATRQKQAQKDKEKSNKMEQKQRKLGPASSAAAHQHVQPASQLDFSSVLADFSHASCSSSSSIAVSSCASSLSSQSQLTSNFATPLMTPGLVTHTCEISSSDNDSLLNPSIHMFIIIAPYSAEAITNSTASHRRRNSASGKLLAFCPTTATEVDEEELGGTDDTSFADFDFFHPRQTTCSTMRGDVADVKKERVGRENNNLSASSSVSTITAMTRTKTLSNEERKREDIVHKKQSIANRESFTRKKSCQQLTEKGSVVSSPLSDQTEPEIYHPSDCSLAPSSSSCSSSDSLENQQQPQSSELDSGDNRGRNILQPHNQYNHHTHQHNHRHRNRSSHKSGDSGSRSSRERK</sequence>
<feature type="compositionally biased region" description="Basic and acidic residues" evidence="9">
    <location>
        <begin position="767"/>
        <end position="793"/>
    </location>
</feature>
<dbReference type="SUPFAM" id="SSF52799">
    <property type="entry name" value="(Phosphotyrosine protein) phosphatases II"/>
    <property type="match status" value="1"/>
</dbReference>
<keyword evidence="6" id="KW-0904">Protein phosphatase</keyword>
<dbReference type="InterPro" id="IPR000387">
    <property type="entry name" value="Tyr_Pase_dom"/>
</dbReference>
<proteinExistence type="inferred from homology"/>
<feature type="compositionally biased region" description="Low complexity" evidence="9">
    <location>
        <begin position="181"/>
        <end position="190"/>
    </location>
</feature>
<feature type="region of interest" description="Disordered" evidence="9">
    <location>
        <begin position="1237"/>
        <end position="1347"/>
    </location>
</feature>
<dbReference type="InterPro" id="IPR014020">
    <property type="entry name" value="Tensin_C2-dom"/>
</dbReference>